<evidence type="ECO:0000256" key="2">
    <source>
        <dbReference type="SAM" id="SignalP"/>
    </source>
</evidence>
<name>A0ABW0FIY4_9MICO</name>
<organism evidence="3 4">
    <name type="scientific">Brachybacterium tyrofermentans</name>
    <dbReference type="NCBI Taxonomy" id="47848"/>
    <lineage>
        <taxon>Bacteria</taxon>
        <taxon>Bacillati</taxon>
        <taxon>Actinomycetota</taxon>
        <taxon>Actinomycetes</taxon>
        <taxon>Micrococcales</taxon>
        <taxon>Dermabacteraceae</taxon>
        <taxon>Brachybacterium</taxon>
    </lineage>
</organism>
<dbReference type="Proteomes" id="UP001595937">
    <property type="component" value="Unassembled WGS sequence"/>
</dbReference>
<feature type="signal peptide" evidence="2">
    <location>
        <begin position="1"/>
        <end position="26"/>
    </location>
</feature>
<dbReference type="EMBL" id="JBHSLN010000086">
    <property type="protein sequence ID" value="MFC5299172.1"/>
    <property type="molecule type" value="Genomic_DNA"/>
</dbReference>
<keyword evidence="4" id="KW-1185">Reference proteome</keyword>
<keyword evidence="2" id="KW-0732">Signal</keyword>
<sequence>MSNSATTRRPSRVRLAGALFAIAALAAGCSDAGDPEQADAPAASEASDAGGSSAAGASDGGTSQEGAASDGGGEDAVVTGSSDGGGKSSAAVPQEPFAVTPAPDGFEPPDPCSGEGAYFAEVGGGAASPDLPKRGGETLAIEATGISGDSAQLTATLGEGKPRPIEDITLGETATLEGWTISVTSVCQETDQVEFDLIN</sequence>
<feature type="chain" id="PRO_5045535246" evidence="2">
    <location>
        <begin position="27"/>
        <end position="199"/>
    </location>
</feature>
<evidence type="ECO:0000313" key="4">
    <source>
        <dbReference type="Proteomes" id="UP001595937"/>
    </source>
</evidence>
<gene>
    <name evidence="3" type="ORF">ACFPK8_16780</name>
</gene>
<evidence type="ECO:0000256" key="1">
    <source>
        <dbReference type="SAM" id="MobiDB-lite"/>
    </source>
</evidence>
<feature type="compositionally biased region" description="Low complexity" evidence="1">
    <location>
        <begin position="38"/>
        <end position="68"/>
    </location>
</feature>
<reference evidence="4" key="1">
    <citation type="journal article" date="2019" name="Int. J. Syst. Evol. Microbiol.">
        <title>The Global Catalogue of Microorganisms (GCM) 10K type strain sequencing project: providing services to taxonomists for standard genome sequencing and annotation.</title>
        <authorList>
            <consortium name="The Broad Institute Genomics Platform"/>
            <consortium name="The Broad Institute Genome Sequencing Center for Infectious Disease"/>
            <person name="Wu L."/>
            <person name="Ma J."/>
        </authorList>
    </citation>
    <scope>NUCLEOTIDE SEQUENCE [LARGE SCALE GENOMIC DNA]</scope>
    <source>
        <strain evidence="4">CGMCC 1.16455</strain>
    </source>
</reference>
<feature type="region of interest" description="Disordered" evidence="1">
    <location>
        <begin position="30"/>
        <end position="135"/>
    </location>
</feature>
<proteinExistence type="predicted"/>
<dbReference type="RefSeq" id="WP_193116562.1">
    <property type="nucleotide sequence ID" value="NZ_BAAAIR010000042.1"/>
</dbReference>
<dbReference type="GeneID" id="303297776"/>
<accession>A0ABW0FIY4</accession>
<comment type="caution">
    <text evidence="3">The sequence shown here is derived from an EMBL/GenBank/DDBJ whole genome shotgun (WGS) entry which is preliminary data.</text>
</comment>
<protein>
    <submittedName>
        <fullName evidence="3">Uncharacterized protein</fullName>
    </submittedName>
</protein>
<evidence type="ECO:0000313" key="3">
    <source>
        <dbReference type="EMBL" id="MFC5299172.1"/>
    </source>
</evidence>